<reference evidence="1" key="1">
    <citation type="submission" date="2022-09" db="EMBL/GenBank/DDBJ databases">
        <authorList>
            <person name="Cesa-Luna C."/>
            <person name="Girard L."/>
            <person name="Lood C."/>
            <person name="Hofte M."/>
            <person name="De Mot R."/>
        </authorList>
    </citation>
    <scope>NUCLEOTIDE SEQUENCE</scope>
    <source>
        <strain evidence="1">B1M3-32</strain>
    </source>
</reference>
<dbReference type="AlphaFoldDB" id="A0A9X3BED2"/>
<dbReference type="Proteomes" id="UP001139955">
    <property type="component" value="Unassembled WGS sequence"/>
</dbReference>
<keyword evidence="2" id="KW-1185">Reference proteome</keyword>
<dbReference type="EMBL" id="JAOSKY010000027">
    <property type="protein sequence ID" value="MCU7251615.1"/>
    <property type="molecule type" value="Genomic_DNA"/>
</dbReference>
<evidence type="ECO:0000313" key="1">
    <source>
        <dbReference type="EMBL" id="MCU7251615.1"/>
    </source>
</evidence>
<proteinExistence type="predicted"/>
<dbReference type="RefSeq" id="WP_301623614.1">
    <property type="nucleotide sequence ID" value="NZ_JAOSKY010000027.1"/>
</dbReference>
<reference evidence="1" key="2">
    <citation type="journal article" date="2023" name="mSystems">
        <title>Charting the Lipopeptidome of Nonpathogenic Pseudomonas.</title>
        <authorList>
            <person name="Cesa-Luna C."/>
            <person name="Geudens N."/>
            <person name="Girard L."/>
            <person name="De Roo V."/>
            <person name="Maklad H.R."/>
            <person name="Martins J.C."/>
            <person name="Hofte M."/>
            <person name="De Mot R."/>
        </authorList>
    </citation>
    <scope>NUCLEOTIDE SEQUENCE</scope>
    <source>
        <strain evidence="1">B1M3-32</strain>
    </source>
</reference>
<evidence type="ECO:0000313" key="2">
    <source>
        <dbReference type="Proteomes" id="UP001139955"/>
    </source>
</evidence>
<name>A0A9X3BED2_9PSED</name>
<sequence>MSTTFEIALDRHEISDFFKGNGIYFARGSDWGDHLHISNWQEMCSVLKHQKTAQSLLTTLFEAYAKYIKEEYSDAAGLLYNISAYYSLKKNIAFLSPDNYDLIKNVDEKSKKIIGKDFLFLRKNYDKENQNNSKYSFEAELNRIKKMAARWS</sequence>
<protein>
    <submittedName>
        <fullName evidence="1">Uncharacterized protein</fullName>
    </submittedName>
</protein>
<comment type="caution">
    <text evidence="1">The sequence shown here is derived from an EMBL/GenBank/DDBJ whole genome shotgun (WGS) entry which is preliminary data.</text>
</comment>
<organism evidence="1 2">
    <name type="scientific">Pseudomonas koreensis</name>
    <dbReference type="NCBI Taxonomy" id="198620"/>
    <lineage>
        <taxon>Bacteria</taxon>
        <taxon>Pseudomonadati</taxon>
        <taxon>Pseudomonadota</taxon>
        <taxon>Gammaproteobacteria</taxon>
        <taxon>Pseudomonadales</taxon>
        <taxon>Pseudomonadaceae</taxon>
        <taxon>Pseudomonas</taxon>
    </lineage>
</organism>
<accession>A0A9X3BED2</accession>
<gene>
    <name evidence="1" type="ORF">OC940_27730</name>
</gene>